<dbReference type="AlphaFoldDB" id="A0A645ET69"/>
<name>A0A645ET69_9ZZZZ</name>
<gene>
    <name evidence="1" type="ORF">SDC9_152287</name>
</gene>
<protein>
    <submittedName>
        <fullName evidence="1">Uncharacterized protein</fullName>
    </submittedName>
</protein>
<organism evidence="1">
    <name type="scientific">bioreactor metagenome</name>
    <dbReference type="NCBI Taxonomy" id="1076179"/>
    <lineage>
        <taxon>unclassified sequences</taxon>
        <taxon>metagenomes</taxon>
        <taxon>ecological metagenomes</taxon>
    </lineage>
</organism>
<dbReference type="EMBL" id="VSSQ01050942">
    <property type="protein sequence ID" value="MPN05037.1"/>
    <property type="molecule type" value="Genomic_DNA"/>
</dbReference>
<accession>A0A645ET69</accession>
<evidence type="ECO:0000313" key="1">
    <source>
        <dbReference type="EMBL" id="MPN05037.1"/>
    </source>
</evidence>
<reference evidence="1" key="1">
    <citation type="submission" date="2019-08" db="EMBL/GenBank/DDBJ databases">
        <authorList>
            <person name="Kucharzyk K."/>
            <person name="Murdoch R.W."/>
            <person name="Higgins S."/>
            <person name="Loffler F."/>
        </authorList>
    </citation>
    <scope>NUCLEOTIDE SEQUENCE</scope>
</reference>
<comment type="caution">
    <text evidence="1">The sequence shown here is derived from an EMBL/GenBank/DDBJ whole genome shotgun (WGS) entry which is preliminary data.</text>
</comment>
<sequence>MRGTATMVPSVPKPKRVTYSVPFAVRVICPSVAPLSGAAGRAAKVGNDCSPSQVRMLLVASSLRYSRDSAASQYKPLSFAATLTVVGPRSTASSLPPQAVSASNADAAPAISQRRHATVGRARRKVKQVSMCSSLLVLHLK</sequence>
<proteinExistence type="predicted"/>